<organism evidence="1">
    <name type="scientific">Micrurus spixii</name>
    <name type="common">Amazon coral snake</name>
    <dbReference type="NCBI Taxonomy" id="129469"/>
    <lineage>
        <taxon>Eukaryota</taxon>
        <taxon>Metazoa</taxon>
        <taxon>Chordata</taxon>
        <taxon>Craniata</taxon>
        <taxon>Vertebrata</taxon>
        <taxon>Euteleostomi</taxon>
        <taxon>Lepidosauria</taxon>
        <taxon>Squamata</taxon>
        <taxon>Bifurcata</taxon>
        <taxon>Unidentata</taxon>
        <taxon>Episquamata</taxon>
        <taxon>Toxicofera</taxon>
        <taxon>Serpentes</taxon>
        <taxon>Colubroidea</taxon>
        <taxon>Elapidae</taxon>
        <taxon>Elapinae</taxon>
        <taxon>Micrurus</taxon>
    </lineage>
</organism>
<proteinExistence type="predicted"/>
<name>A0A2D4LX33_9SAUR</name>
<reference evidence="1" key="2">
    <citation type="submission" date="2017-11" db="EMBL/GenBank/DDBJ databases">
        <title>Coralsnake Venomics: Analyses of Venom Gland Transcriptomes and Proteomes of Six Brazilian Taxa.</title>
        <authorList>
            <person name="Aird S.D."/>
            <person name="Jorge da Silva N."/>
            <person name="Qiu L."/>
            <person name="Villar-Briones A."/>
            <person name="Aparecida-Saddi V."/>
            <person name="Campos-Telles M.P."/>
            <person name="Grau M."/>
            <person name="Mikheyev A.S."/>
        </authorList>
    </citation>
    <scope>NUCLEOTIDE SEQUENCE</scope>
    <source>
        <tissue evidence="1">Venom_gland</tissue>
    </source>
</reference>
<evidence type="ECO:0000313" key="1">
    <source>
        <dbReference type="EMBL" id="LAB25408.1"/>
    </source>
</evidence>
<protein>
    <submittedName>
        <fullName evidence="1">Uncharacterized protein</fullName>
    </submittedName>
</protein>
<reference evidence="1" key="1">
    <citation type="submission" date="2017-07" db="EMBL/GenBank/DDBJ databases">
        <authorList>
            <person name="Mikheyev A."/>
            <person name="Grau M."/>
        </authorList>
    </citation>
    <scope>NUCLEOTIDE SEQUENCE</scope>
    <source>
        <tissue evidence="1">Venom_gland</tissue>
    </source>
</reference>
<accession>A0A2D4LX33</accession>
<dbReference type="AlphaFoldDB" id="A0A2D4LX33"/>
<dbReference type="EMBL" id="IACM01045423">
    <property type="protein sequence ID" value="LAB25408.1"/>
    <property type="molecule type" value="Transcribed_RNA"/>
</dbReference>
<sequence length="121" mass="13565">MLGGQRAPSPLDHAFLVPGMTTFRSPCRSETDLLPWCEQEGERRHLAVGNFFQVPPRATVDFKVGSGELLQTLGNPKTCVSLVEGGSLRPLTRTPENRANRLKESFNRSLPITKLRKWYLS</sequence>